<dbReference type="InterPro" id="IPR051138">
    <property type="entry name" value="PIM_Ser/Thr_kinase"/>
</dbReference>
<comment type="catalytic activity">
    <reaction evidence="9">
        <text>L-seryl-[protein] + ATP = O-phospho-L-seryl-[protein] + ADP + H(+)</text>
        <dbReference type="Rhea" id="RHEA:17989"/>
        <dbReference type="Rhea" id="RHEA-COMP:9863"/>
        <dbReference type="Rhea" id="RHEA-COMP:11604"/>
        <dbReference type="ChEBI" id="CHEBI:15378"/>
        <dbReference type="ChEBI" id="CHEBI:29999"/>
        <dbReference type="ChEBI" id="CHEBI:30616"/>
        <dbReference type="ChEBI" id="CHEBI:83421"/>
        <dbReference type="ChEBI" id="CHEBI:456216"/>
        <dbReference type="EC" id="2.7.11.1"/>
    </reaction>
</comment>
<dbReference type="PANTHER" id="PTHR22984">
    <property type="entry name" value="SERINE/THREONINE-PROTEIN KINASE PIM"/>
    <property type="match status" value="1"/>
</dbReference>
<dbReference type="GO" id="GO:0004674">
    <property type="term" value="F:protein serine/threonine kinase activity"/>
    <property type="evidence" value="ECO:0007669"/>
    <property type="project" value="UniProtKB-KW"/>
</dbReference>
<comment type="similarity">
    <text evidence="1">Belongs to the protein kinase superfamily. CAMK Ser/Thr protein kinase family. PIM subfamily.</text>
</comment>
<dbReference type="PROSITE" id="PS00108">
    <property type="entry name" value="PROTEIN_KINASE_ST"/>
    <property type="match status" value="1"/>
</dbReference>
<dbReference type="Gene3D" id="1.10.510.10">
    <property type="entry name" value="Transferase(Phosphotransferase) domain 1"/>
    <property type="match status" value="1"/>
</dbReference>
<evidence type="ECO:0000256" key="4">
    <source>
        <dbReference type="ARBA" id="ARBA00022679"/>
    </source>
</evidence>
<dbReference type="GO" id="GO:0007346">
    <property type="term" value="P:regulation of mitotic cell cycle"/>
    <property type="evidence" value="ECO:0007669"/>
    <property type="project" value="TreeGrafter"/>
</dbReference>
<dbReference type="GO" id="GO:0005524">
    <property type="term" value="F:ATP binding"/>
    <property type="evidence" value="ECO:0007669"/>
    <property type="project" value="UniProtKB-UniRule"/>
</dbReference>
<keyword evidence="15" id="KW-1185">Reference proteome</keyword>
<keyword evidence="5 10" id="KW-0547">Nucleotide-binding</keyword>
<accession>A0A3Q2Z1V3</accession>
<keyword evidence="4" id="KW-0808">Transferase</keyword>
<evidence type="ECO:0000256" key="3">
    <source>
        <dbReference type="ARBA" id="ARBA00022527"/>
    </source>
</evidence>
<dbReference type="PROSITE" id="PS50011">
    <property type="entry name" value="PROTEIN_KINASE_DOM"/>
    <property type="match status" value="1"/>
</dbReference>
<keyword evidence="7 10" id="KW-0067">ATP-binding</keyword>
<dbReference type="GeneTree" id="ENSGT00950000182996"/>
<evidence type="ECO:0000256" key="2">
    <source>
        <dbReference type="ARBA" id="ARBA00012513"/>
    </source>
</evidence>
<dbReference type="PROSITE" id="PS00107">
    <property type="entry name" value="PROTEIN_KINASE_ATP"/>
    <property type="match status" value="1"/>
</dbReference>
<evidence type="ECO:0000256" key="7">
    <source>
        <dbReference type="ARBA" id="ARBA00022840"/>
    </source>
</evidence>
<evidence type="ECO:0000256" key="6">
    <source>
        <dbReference type="ARBA" id="ARBA00022777"/>
    </source>
</evidence>
<evidence type="ECO:0000256" key="1">
    <source>
        <dbReference type="ARBA" id="ARBA00005505"/>
    </source>
</evidence>
<dbReference type="Pfam" id="PF00069">
    <property type="entry name" value="Pkinase"/>
    <property type="match status" value="1"/>
</dbReference>
<dbReference type="EC" id="2.7.11.1" evidence="2"/>
<keyword evidence="3 11" id="KW-0723">Serine/threonine-protein kinase</keyword>
<evidence type="ECO:0000256" key="5">
    <source>
        <dbReference type="ARBA" id="ARBA00022741"/>
    </source>
</evidence>
<keyword evidence="6" id="KW-0418">Kinase</keyword>
<organism evidence="14 15">
    <name type="scientific">Hippocampus comes</name>
    <name type="common">Tiger tail seahorse</name>
    <dbReference type="NCBI Taxonomy" id="109280"/>
    <lineage>
        <taxon>Eukaryota</taxon>
        <taxon>Metazoa</taxon>
        <taxon>Chordata</taxon>
        <taxon>Craniata</taxon>
        <taxon>Vertebrata</taxon>
        <taxon>Euteleostomi</taxon>
        <taxon>Actinopterygii</taxon>
        <taxon>Neopterygii</taxon>
        <taxon>Teleostei</taxon>
        <taxon>Neoteleostei</taxon>
        <taxon>Acanthomorphata</taxon>
        <taxon>Syngnathiaria</taxon>
        <taxon>Syngnathiformes</taxon>
        <taxon>Syngnathoidei</taxon>
        <taxon>Syngnathidae</taxon>
        <taxon>Hippocampus</taxon>
    </lineage>
</organism>
<feature type="domain" description="Protein kinase" evidence="13">
    <location>
        <begin position="56"/>
        <end position="344"/>
    </location>
</feature>
<evidence type="ECO:0000313" key="15">
    <source>
        <dbReference type="Proteomes" id="UP000264820"/>
    </source>
</evidence>
<reference evidence="14" key="1">
    <citation type="submission" date="2025-08" db="UniProtKB">
        <authorList>
            <consortium name="Ensembl"/>
        </authorList>
    </citation>
    <scope>IDENTIFICATION</scope>
</reference>
<dbReference type="InterPro" id="IPR017441">
    <property type="entry name" value="Protein_kinase_ATP_BS"/>
</dbReference>
<evidence type="ECO:0000256" key="9">
    <source>
        <dbReference type="ARBA" id="ARBA00048679"/>
    </source>
</evidence>
<dbReference type="GO" id="GO:0043066">
    <property type="term" value="P:negative regulation of apoptotic process"/>
    <property type="evidence" value="ECO:0007669"/>
    <property type="project" value="TreeGrafter"/>
</dbReference>
<dbReference type="SUPFAM" id="SSF56112">
    <property type="entry name" value="Protein kinase-like (PK-like)"/>
    <property type="match status" value="1"/>
</dbReference>
<feature type="region of interest" description="Disordered" evidence="12">
    <location>
        <begin position="1"/>
        <end position="29"/>
    </location>
</feature>
<evidence type="ECO:0000313" key="14">
    <source>
        <dbReference type="Ensembl" id="ENSHCOP00000025427.1"/>
    </source>
</evidence>
<dbReference type="GO" id="GO:0005737">
    <property type="term" value="C:cytoplasm"/>
    <property type="evidence" value="ECO:0007669"/>
    <property type="project" value="TreeGrafter"/>
</dbReference>
<name>A0A3Q2Z1V3_HIPCM</name>
<dbReference type="InterPro" id="IPR000719">
    <property type="entry name" value="Prot_kinase_dom"/>
</dbReference>
<dbReference type="Gene3D" id="3.30.200.20">
    <property type="entry name" value="Phosphorylase Kinase, domain 1"/>
    <property type="match status" value="1"/>
</dbReference>
<sequence>MVFGTGRLPTKRHHHPLPDAGRSTKVASEDTLPAKRTKLKAKVYLCVFAGSLDHKYQQLEKIGEGGFGSVYAGYRKADSFPVAIKHIPKHENIKGRKHDVPVEALLMLQASCIKDADGHSAVVSLLDKYDLDQELVLVMEKPARSVDLFTYITRCRLGHLKENEAKVWMERTVYLNVFHRDLKPGNILLEATYGVPRVRVIDFGFSASGSVLYLTAHHCFVLGTLSYAPPEFVLRGTYRAGPTTVWHLGAMLFELLAGSKQFDTLLFISQMLQLNRVLSQGIITTVQWVHCTVYYYGLKTRPSDVKRKKKKKQELICIFIFVSNQTAETSCICACIVTRSSAPP</sequence>
<proteinExistence type="inferred from homology"/>
<comment type="catalytic activity">
    <reaction evidence="8">
        <text>L-threonyl-[protein] + ATP = O-phospho-L-threonyl-[protein] + ADP + H(+)</text>
        <dbReference type="Rhea" id="RHEA:46608"/>
        <dbReference type="Rhea" id="RHEA-COMP:11060"/>
        <dbReference type="Rhea" id="RHEA-COMP:11605"/>
        <dbReference type="ChEBI" id="CHEBI:15378"/>
        <dbReference type="ChEBI" id="CHEBI:30013"/>
        <dbReference type="ChEBI" id="CHEBI:30616"/>
        <dbReference type="ChEBI" id="CHEBI:61977"/>
        <dbReference type="ChEBI" id="CHEBI:456216"/>
        <dbReference type="EC" id="2.7.11.1"/>
    </reaction>
</comment>
<dbReference type="Ensembl" id="ENSHCOT00000019578.1">
    <property type="protein sequence ID" value="ENSHCOP00000025427.1"/>
    <property type="gene ID" value="ENSHCOG00000015589.1"/>
</dbReference>
<evidence type="ECO:0000256" key="12">
    <source>
        <dbReference type="SAM" id="MobiDB-lite"/>
    </source>
</evidence>
<evidence type="ECO:0000259" key="13">
    <source>
        <dbReference type="PROSITE" id="PS50011"/>
    </source>
</evidence>
<dbReference type="AlphaFoldDB" id="A0A3Q2Z1V3"/>
<evidence type="ECO:0000256" key="10">
    <source>
        <dbReference type="PROSITE-ProRule" id="PRU10141"/>
    </source>
</evidence>
<dbReference type="Proteomes" id="UP000264820">
    <property type="component" value="Unplaced"/>
</dbReference>
<evidence type="ECO:0000256" key="11">
    <source>
        <dbReference type="RuleBase" id="RU000304"/>
    </source>
</evidence>
<dbReference type="InterPro" id="IPR008271">
    <property type="entry name" value="Ser/Thr_kinase_AS"/>
</dbReference>
<protein>
    <recommendedName>
        <fullName evidence="2">non-specific serine/threonine protein kinase</fullName>
        <ecNumber evidence="2">2.7.11.1</ecNumber>
    </recommendedName>
</protein>
<reference evidence="14" key="2">
    <citation type="submission" date="2025-09" db="UniProtKB">
        <authorList>
            <consortium name="Ensembl"/>
        </authorList>
    </citation>
    <scope>IDENTIFICATION</scope>
</reference>
<dbReference type="STRING" id="109280.ENSHCOP00000025427"/>
<dbReference type="PANTHER" id="PTHR22984:SF11">
    <property type="entry name" value="AURORA KINASE-RELATED"/>
    <property type="match status" value="1"/>
</dbReference>
<feature type="binding site" evidence="10">
    <location>
        <position position="85"/>
    </location>
    <ligand>
        <name>ATP</name>
        <dbReference type="ChEBI" id="CHEBI:30616"/>
    </ligand>
</feature>
<dbReference type="SMART" id="SM00220">
    <property type="entry name" value="S_TKc"/>
    <property type="match status" value="1"/>
</dbReference>
<dbReference type="InterPro" id="IPR011009">
    <property type="entry name" value="Kinase-like_dom_sf"/>
</dbReference>
<evidence type="ECO:0000256" key="8">
    <source>
        <dbReference type="ARBA" id="ARBA00047899"/>
    </source>
</evidence>